<gene>
    <name evidence="2" type="ORF">NCTC11087_00181</name>
</gene>
<accession>A0A380LJF5</accession>
<evidence type="ECO:0000259" key="1">
    <source>
        <dbReference type="Pfam" id="PF01882"/>
    </source>
</evidence>
<proteinExistence type="predicted"/>
<dbReference type="GeneID" id="77461180"/>
<dbReference type="Pfam" id="PF01882">
    <property type="entry name" value="DUF58"/>
    <property type="match status" value="1"/>
</dbReference>
<name>A0A380LJF5_9FIRM</name>
<dbReference type="OrthoDB" id="9789943at2"/>
<dbReference type="AlphaFoldDB" id="A0A380LJF5"/>
<evidence type="ECO:0000313" key="3">
    <source>
        <dbReference type="Proteomes" id="UP000255523"/>
    </source>
</evidence>
<protein>
    <submittedName>
        <fullName evidence="2">Uncharacterized conserved protein (Some members contain a von Willebrand factor type A (VWA) domain)</fullName>
    </submittedName>
</protein>
<dbReference type="EMBL" id="UHFX01000003">
    <property type="protein sequence ID" value="SUO03325.1"/>
    <property type="molecule type" value="Genomic_DNA"/>
</dbReference>
<reference evidence="2 3" key="1">
    <citation type="submission" date="2018-06" db="EMBL/GenBank/DDBJ databases">
        <authorList>
            <consortium name="Pathogen Informatics"/>
            <person name="Doyle S."/>
        </authorList>
    </citation>
    <scope>NUCLEOTIDE SEQUENCE [LARGE SCALE GENOMIC DNA]</scope>
    <source>
        <strain evidence="2 3">NCTC11087</strain>
    </source>
</reference>
<evidence type="ECO:0000313" key="2">
    <source>
        <dbReference type="EMBL" id="SUO03325.1"/>
    </source>
</evidence>
<dbReference type="InterPro" id="IPR002881">
    <property type="entry name" value="DUF58"/>
</dbReference>
<dbReference type="Proteomes" id="UP000255523">
    <property type="component" value="Unassembled WGS sequence"/>
</dbReference>
<sequence>MYKIFYLLCCMILLYIAGLFSSTLLTGFVLAMIITSCFLYGTTWIFKKNATIKVEKTLTISKEEEISFPFSIQISSFFKPGLIRYHVQVQYNQKKTVKKYIDDTISTKPVFVGHDCGIYEFTLLSAFIYDWTRLFHRKLHFKNTTCAIVVLPDAIPILYPISLHGSTALQTEKKSPVSTGNKLSMEIKDIREYQKQDSLKHIHWKQSARLQKFYVKEYEKEQGCSLVIKAVFDNEFSCHALQFFYSVILGFLQQQVHIICYIEKTELYSFFLMSKEDLDMMFVSFLTKQALPVEELDPIYDVLIHNQQCLDANNTQLIF</sequence>
<keyword evidence="3" id="KW-1185">Reference proteome</keyword>
<dbReference type="PANTHER" id="PTHR34351">
    <property type="entry name" value="SLR1927 PROTEIN-RELATED"/>
    <property type="match status" value="1"/>
</dbReference>
<feature type="domain" description="DUF58" evidence="1">
    <location>
        <begin position="189"/>
        <end position="226"/>
    </location>
</feature>
<organism evidence="2 3">
    <name type="scientific">Faecalicoccus pleomorphus</name>
    <dbReference type="NCBI Taxonomy" id="1323"/>
    <lineage>
        <taxon>Bacteria</taxon>
        <taxon>Bacillati</taxon>
        <taxon>Bacillota</taxon>
        <taxon>Erysipelotrichia</taxon>
        <taxon>Erysipelotrichales</taxon>
        <taxon>Erysipelotrichaceae</taxon>
        <taxon>Faecalicoccus</taxon>
    </lineage>
</organism>
<dbReference type="PANTHER" id="PTHR34351:SF1">
    <property type="entry name" value="SLR1927 PROTEIN"/>
    <property type="match status" value="1"/>
</dbReference>
<dbReference type="RefSeq" id="WP_022790772.1">
    <property type="nucleotide sequence ID" value="NZ_UHFX01000003.1"/>
</dbReference>